<organism evidence="5 6">
    <name type="scientific">Allorhodopirellula solitaria</name>
    <dbReference type="NCBI Taxonomy" id="2527987"/>
    <lineage>
        <taxon>Bacteria</taxon>
        <taxon>Pseudomonadati</taxon>
        <taxon>Planctomycetota</taxon>
        <taxon>Planctomycetia</taxon>
        <taxon>Pirellulales</taxon>
        <taxon>Pirellulaceae</taxon>
        <taxon>Allorhodopirellula</taxon>
    </lineage>
</organism>
<feature type="region of interest" description="Disordered" evidence="3">
    <location>
        <begin position="204"/>
        <end position="229"/>
    </location>
</feature>
<reference evidence="5 6" key="1">
    <citation type="submission" date="2019-02" db="EMBL/GenBank/DDBJ databases">
        <title>Deep-cultivation of Planctomycetes and their phenomic and genomic characterization uncovers novel biology.</title>
        <authorList>
            <person name="Wiegand S."/>
            <person name="Jogler M."/>
            <person name="Boedeker C."/>
            <person name="Pinto D."/>
            <person name="Vollmers J."/>
            <person name="Rivas-Marin E."/>
            <person name="Kohn T."/>
            <person name="Peeters S.H."/>
            <person name="Heuer A."/>
            <person name="Rast P."/>
            <person name="Oberbeckmann S."/>
            <person name="Bunk B."/>
            <person name="Jeske O."/>
            <person name="Meyerdierks A."/>
            <person name="Storesund J.E."/>
            <person name="Kallscheuer N."/>
            <person name="Luecker S."/>
            <person name="Lage O.M."/>
            <person name="Pohl T."/>
            <person name="Merkel B.J."/>
            <person name="Hornburger P."/>
            <person name="Mueller R.-W."/>
            <person name="Bruemmer F."/>
            <person name="Labrenz M."/>
            <person name="Spormann A.M."/>
            <person name="Op Den Camp H."/>
            <person name="Overmann J."/>
            <person name="Amann R."/>
            <person name="Jetten M.S.M."/>
            <person name="Mascher T."/>
            <person name="Medema M.H."/>
            <person name="Devos D.P."/>
            <person name="Kaster A.-K."/>
            <person name="Ovreas L."/>
            <person name="Rohde M."/>
            <person name="Galperin M.Y."/>
            <person name="Jogler C."/>
        </authorList>
    </citation>
    <scope>NUCLEOTIDE SEQUENCE [LARGE SCALE GENOMIC DNA]</scope>
    <source>
        <strain evidence="5 6">CA85</strain>
    </source>
</reference>
<accession>A0A5C5YB28</accession>
<protein>
    <submittedName>
        <fullName evidence="5">Mycothiol acetyltransferase</fullName>
        <ecNumber evidence="5">2.3.1.189</ecNumber>
    </submittedName>
</protein>
<evidence type="ECO:0000256" key="1">
    <source>
        <dbReference type="ARBA" id="ARBA00022679"/>
    </source>
</evidence>
<dbReference type="SUPFAM" id="SSF55729">
    <property type="entry name" value="Acyl-CoA N-acyltransferases (Nat)"/>
    <property type="match status" value="1"/>
</dbReference>
<dbReference type="InterPro" id="IPR050680">
    <property type="entry name" value="YpeA/RimI_acetyltransf"/>
</dbReference>
<dbReference type="AlphaFoldDB" id="A0A5C5YB28"/>
<dbReference type="PANTHER" id="PTHR43420">
    <property type="entry name" value="ACETYLTRANSFERASE"/>
    <property type="match status" value="1"/>
</dbReference>
<feature type="region of interest" description="Disordered" evidence="3">
    <location>
        <begin position="257"/>
        <end position="277"/>
    </location>
</feature>
<dbReference type="PANTHER" id="PTHR43420:SF12">
    <property type="entry name" value="N-ACETYLTRANSFERASE DOMAIN-CONTAINING PROTEIN"/>
    <property type="match status" value="1"/>
</dbReference>
<keyword evidence="6" id="KW-1185">Reference proteome</keyword>
<dbReference type="CDD" id="cd04301">
    <property type="entry name" value="NAT_SF"/>
    <property type="match status" value="1"/>
</dbReference>
<dbReference type="EC" id="2.3.1.189" evidence="5"/>
<dbReference type="Gene3D" id="3.40.630.30">
    <property type="match status" value="1"/>
</dbReference>
<comment type="caution">
    <text evidence="5">The sequence shown here is derived from an EMBL/GenBank/DDBJ whole genome shotgun (WGS) entry which is preliminary data.</text>
</comment>
<sequence length="452" mass="48672">MLFRVGSYSDVILYSISPATLVAWTGSPTSVSRFAFMTRESISSSPSSLSAAAAEIHDELDDSVQVWELAVEEIARVLPQTFSRLSPARASMLTDQIREILPAGSPQRLVCVAGAVGPPRLAESVVAMAVLTPGCDTANILHLDWAFPGLASERTRSTVGHESSAGVPGCVSNAHAAAIWRRLAAIFRRSGVCFVQWTTDPIAKSPPDGDAAGEPQACPEPFPKAAHGPAAMQFTPIGTLEYLSLDRDREGRWRVSVPAGEAAKQSGPQQSSPRRCPPVRLTPLGSGDAMAASDWEQLVARTYLQSLDCPPLTRFRTAGEILASYRQAASYAPDLWYRVEALDESLEAPVTIGCVLLARHPGRSAGASAPIDRACVLELVYMGIVPEHRGRDYGQALLGAIVEICQQQQAERLVLAVDQDNDPAMAAYRRLGMLRLFRETVWARAVEDAENG</sequence>
<evidence type="ECO:0000259" key="4">
    <source>
        <dbReference type="PROSITE" id="PS51186"/>
    </source>
</evidence>
<dbReference type="InterPro" id="IPR016181">
    <property type="entry name" value="Acyl_CoA_acyltransferase"/>
</dbReference>
<evidence type="ECO:0000313" key="6">
    <source>
        <dbReference type="Proteomes" id="UP000318053"/>
    </source>
</evidence>
<dbReference type="EMBL" id="SJPK01000003">
    <property type="protein sequence ID" value="TWT72907.1"/>
    <property type="molecule type" value="Genomic_DNA"/>
</dbReference>
<evidence type="ECO:0000256" key="2">
    <source>
        <dbReference type="ARBA" id="ARBA00023315"/>
    </source>
</evidence>
<proteinExistence type="predicted"/>
<evidence type="ECO:0000313" key="5">
    <source>
        <dbReference type="EMBL" id="TWT72907.1"/>
    </source>
</evidence>
<keyword evidence="2 5" id="KW-0012">Acyltransferase</keyword>
<name>A0A5C5YB28_9BACT</name>
<dbReference type="Proteomes" id="UP000318053">
    <property type="component" value="Unassembled WGS sequence"/>
</dbReference>
<keyword evidence="1 5" id="KW-0808">Transferase</keyword>
<dbReference type="Pfam" id="PF00583">
    <property type="entry name" value="Acetyltransf_1"/>
    <property type="match status" value="1"/>
</dbReference>
<feature type="domain" description="N-acetyltransferase" evidence="4">
    <location>
        <begin position="313"/>
        <end position="452"/>
    </location>
</feature>
<dbReference type="InterPro" id="IPR000182">
    <property type="entry name" value="GNAT_dom"/>
</dbReference>
<evidence type="ECO:0000256" key="3">
    <source>
        <dbReference type="SAM" id="MobiDB-lite"/>
    </source>
</evidence>
<dbReference type="GO" id="GO:0035447">
    <property type="term" value="F:mycothiol synthase activity"/>
    <property type="evidence" value="ECO:0007669"/>
    <property type="project" value="UniProtKB-EC"/>
</dbReference>
<gene>
    <name evidence="5" type="primary">mshD</name>
    <name evidence="5" type="ORF">CA85_13680</name>
</gene>
<dbReference type="PROSITE" id="PS51186">
    <property type="entry name" value="GNAT"/>
    <property type="match status" value="1"/>
</dbReference>